<keyword evidence="13" id="KW-0378">Hydrolase</keyword>
<keyword evidence="8 10" id="KW-1133">Transmembrane helix</keyword>
<keyword evidence="14" id="KW-1185">Reference proteome</keyword>
<evidence type="ECO:0000256" key="7">
    <source>
        <dbReference type="ARBA" id="ARBA00022840"/>
    </source>
</evidence>
<dbReference type="EMBL" id="ML000411">
    <property type="protein sequence ID" value="RKO84169.1"/>
    <property type="molecule type" value="Genomic_DNA"/>
</dbReference>
<dbReference type="Gene3D" id="3.40.50.300">
    <property type="entry name" value="P-loop containing nucleotide triphosphate hydrolases"/>
    <property type="match status" value="1"/>
</dbReference>
<feature type="signal peptide" evidence="11">
    <location>
        <begin position="1"/>
        <end position="22"/>
    </location>
</feature>
<dbReference type="GO" id="GO:0140359">
    <property type="term" value="F:ABC-type transporter activity"/>
    <property type="evidence" value="ECO:0007669"/>
    <property type="project" value="InterPro"/>
</dbReference>
<sequence length="604" mass="65456">MFSGLGLFYVLILLRLVYQSRASQSTIDIVGTAFTAYVPSAGFVHLLFTIANFGPLRCGRATFELRDVSDATWFIFAALAAQIVVFFAWAVWRDSRSSASTGPAKAKSEDADSLLQSDADPDVVAEAARVDAGGANADAAVIRHLRKRYPPNADGREKIAVRNLSLGVPIGQCFALLGPNGAGKTTALSILAGEQLPSSGDCIVDGHSVVSDLAGVQASIGVTPQFDALLPTLTPREHFEMYAHLKGVPRHLVPATANALLKLLDLLPHADKQTQHLSGGNKRKTSVGIAVVGKPPCLMLDEPSTGMDPASKRSMWDVISALRKDHAIILTTHSMEEASSICNRIGIMTLGQLRCLGSIQHLRDRYGAGYQLEIQTRTDDTNLARRFVAQAFPGAVLLEYQRRHLRFSFPPHSVKSIADVFEIIEANRYAAGIDDYSLGQTSLEQVFLSFARDAENQADTNAAATPRPFRFFAESSRLRGSDCFLANLVFSTIGLGFVGGVSGLFGAMMAVISLFGIPAVPGILRLAWFSTFPYGSMPHDPRVTITRSSVARFFVNGIAILVTGPFAAMFHLLAAMLLAMTIWLYPYAKMHFKLVALLFTPAYW</sequence>
<keyword evidence="5" id="KW-0677">Repeat</keyword>
<evidence type="ECO:0000256" key="5">
    <source>
        <dbReference type="ARBA" id="ARBA00022737"/>
    </source>
</evidence>
<dbReference type="Proteomes" id="UP000269721">
    <property type="component" value="Unassembled WGS sequence"/>
</dbReference>
<gene>
    <name evidence="13" type="ORF">BDK51DRAFT_38303</name>
</gene>
<dbReference type="GO" id="GO:0016887">
    <property type="term" value="F:ATP hydrolysis activity"/>
    <property type="evidence" value="ECO:0007669"/>
    <property type="project" value="InterPro"/>
</dbReference>
<feature type="transmembrane region" description="Helical" evidence="10">
    <location>
        <begin position="554"/>
        <end position="585"/>
    </location>
</feature>
<feature type="transmembrane region" description="Helical" evidence="10">
    <location>
        <begin position="29"/>
        <end position="50"/>
    </location>
</feature>
<dbReference type="SMART" id="SM00382">
    <property type="entry name" value="AAA"/>
    <property type="match status" value="1"/>
</dbReference>
<dbReference type="Pfam" id="PF00005">
    <property type="entry name" value="ABC_tran"/>
    <property type="match status" value="1"/>
</dbReference>
<feature type="transmembrane region" description="Helical" evidence="10">
    <location>
        <begin position="71"/>
        <end position="92"/>
    </location>
</feature>
<dbReference type="SUPFAM" id="SSF52540">
    <property type="entry name" value="P-loop containing nucleoside triphosphate hydrolases"/>
    <property type="match status" value="1"/>
</dbReference>
<feature type="transmembrane region" description="Helical" evidence="10">
    <location>
        <begin position="484"/>
        <end position="505"/>
    </location>
</feature>
<accession>A0A4P9VWS3</accession>
<dbReference type="GO" id="GO:0005319">
    <property type="term" value="F:lipid transporter activity"/>
    <property type="evidence" value="ECO:0007669"/>
    <property type="project" value="TreeGrafter"/>
</dbReference>
<dbReference type="PROSITE" id="PS50893">
    <property type="entry name" value="ABC_TRANSPORTER_2"/>
    <property type="match status" value="1"/>
</dbReference>
<reference evidence="14" key="1">
    <citation type="journal article" date="2018" name="Nat. Microbiol.">
        <title>Leveraging single-cell genomics to expand the fungal tree of life.</title>
        <authorList>
            <person name="Ahrendt S.R."/>
            <person name="Quandt C.A."/>
            <person name="Ciobanu D."/>
            <person name="Clum A."/>
            <person name="Salamov A."/>
            <person name="Andreopoulos B."/>
            <person name="Cheng J.F."/>
            <person name="Woyke T."/>
            <person name="Pelin A."/>
            <person name="Henrissat B."/>
            <person name="Reynolds N.K."/>
            <person name="Benny G.L."/>
            <person name="Smith M.E."/>
            <person name="James T.Y."/>
            <person name="Grigoriev I.V."/>
        </authorList>
    </citation>
    <scope>NUCLEOTIDE SEQUENCE [LARGE SCALE GENOMIC DNA]</scope>
</reference>
<dbReference type="AlphaFoldDB" id="A0A4P9VWS3"/>
<keyword evidence="11" id="KW-0732">Signal</keyword>
<evidence type="ECO:0000313" key="13">
    <source>
        <dbReference type="EMBL" id="RKO84169.1"/>
    </source>
</evidence>
<proteinExistence type="inferred from homology"/>
<dbReference type="Pfam" id="PF23321">
    <property type="entry name" value="R1_ABCA1"/>
    <property type="match status" value="1"/>
</dbReference>
<dbReference type="CDD" id="cd03263">
    <property type="entry name" value="ABC_subfamily_A"/>
    <property type="match status" value="1"/>
</dbReference>
<evidence type="ECO:0000259" key="12">
    <source>
        <dbReference type="PROSITE" id="PS50893"/>
    </source>
</evidence>
<feature type="transmembrane region" description="Helical" evidence="10">
    <location>
        <begin position="512"/>
        <end position="534"/>
    </location>
</feature>
<dbReference type="FunFam" id="3.40.50.300:FF:000335">
    <property type="entry name" value="ATP binding cassette subfamily A member 5"/>
    <property type="match status" value="1"/>
</dbReference>
<dbReference type="InterPro" id="IPR003439">
    <property type="entry name" value="ABC_transporter-like_ATP-bd"/>
</dbReference>
<feature type="chain" id="PRO_5020825014" evidence="11">
    <location>
        <begin position="23"/>
        <end position="604"/>
    </location>
</feature>
<name>A0A4P9VWS3_9FUNG</name>
<comment type="subcellular location">
    <subcellularLocation>
        <location evidence="1">Membrane</location>
        <topology evidence="1">Multi-pass membrane protein</topology>
    </subcellularLocation>
</comment>
<dbReference type="GO" id="GO:0005524">
    <property type="term" value="F:ATP binding"/>
    <property type="evidence" value="ECO:0007669"/>
    <property type="project" value="UniProtKB-KW"/>
</dbReference>
<evidence type="ECO:0000313" key="14">
    <source>
        <dbReference type="Proteomes" id="UP000269721"/>
    </source>
</evidence>
<keyword evidence="6" id="KW-0547">Nucleotide-binding</keyword>
<feature type="domain" description="ABC transporter" evidence="12">
    <location>
        <begin position="140"/>
        <end position="375"/>
    </location>
</feature>
<evidence type="ECO:0000256" key="9">
    <source>
        <dbReference type="ARBA" id="ARBA00023136"/>
    </source>
</evidence>
<evidence type="ECO:0000256" key="10">
    <source>
        <dbReference type="SAM" id="Phobius"/>
    </source>
</evidence>
<comment type="similarity">
    <text evidence="2">Belongs to the ABC transporter superfamily. ABCA family.</text>
</comment>
<evidence type="ECO:0000256" key="6">
    <source>
        <dbReference type="ARBA" id="ARBA00022741"/>
    </source>
</evidence>
<dbReference type="InterPro" id="IPR056264">
    <property type="entry name" value="R2_ABCA1-4-like"/>
</dbReference>
<dbReference type="PANTHER" id="PTHR19229">
    <property type="entry name" value="ATP-BINDING CASSETTE TRANSPORTER SUBFAMILY A ABCA"/>
    <property type="match status" value="1"/>
</dbReference>
<dbReference type="OrthoDB" id="2117479at2759"/>
<keyword evidence="3" id="KW-0813">Transport</keyword>
<dbReference type="PANTHER" id="PTHR19229:SF36">
    <property type="entry name" value="ATP-BINDING CASSETTE SUB-FAMILY A MEMBER 2"/>
    <property type="match status" value="1"/>
</dbReference>
<dbReference type="InterPro" id="IPR026082">
    <property type="entry name" value="ABCA"/>
</dbReference>
<keyword evidence="4 10" id="KW-0812">Transmembrane</keyword>
<keyword evidence="7" id="KW-0067">ATP-binding</keyword>
<evidence type="ECO:0000256" key="11">
    <source>
        <dbReference type="SAM" id="SignalP"/>
    </source>
</evidence>
<evidence type="ECO:0000256" key="4">
    <source>
        <dbReference type="ARBA" id="ARBA00022692"/>
    </source>
</evidence>
<dbReference type="InterPro" id="IPR027417">
    <property type="entry name" value="P-loop_NTPase"/>
</dbReference>
<evidence type="ECO:0000256" key="3">
    <source>
        <dbReference type="ARBA" id="ARBA00022448"/>
    </source>
</evidence>
<organism evidence="13 14">
    <name type="scientific">Blyttiomyces helicus</name>
    <dbReference type="NCBI Taxonomy" id="388810"/>
    <lineage>
        <taxon>Eukaryota</taxon>
        <taxon>Fungi</taxon>
        <taxon>Fungi incertae sedis</taxon>
        <taxon>Chytridiomycota</taxon>
        <taxon>Chytridiomycota incertae sedis</taxon>
        <taxon>Chytridiomycetes</taxon>
        <taxon>Chytridiomycetes incertae sedis</taxon>
        <taxon>Blyttiomyces</taxon>
    </lineage>
</organism>
<keyword evidence="9 10" id="KW-0472">Membrane</keyword>
<dbReference type="GO" id="GO:0016020">
    <property type="term" value="C:membrane"/>
    <property type="evidence" value="ECO:0007669"/>
    <property type="project" value="UniProtKB-SubCell"/>
</dbReference>
<evidence type="ECO:0000256" key="1">
    <source>
        <dbReference type="ARBA" id="ARBA00004141"/>
    </source>
</evidence>
<evidence type="ECO:0000256" key="8">
    <source>
        <dbReference type="ARBA" id="ARBA00022989"/>
    </source>
</evidence>
<protein>
    <submittedName>
        <fullName evidence="13">P-loop containing nucleoside triphosphate hydrolase protein</fullName>
    </submittedName>
</protein>
<evidence type="ECO:0000256" key="2">
    <source>
        <dbReference type="ARBA" id="ARBA00008869"/>
    </source>
</evidence>
<dbReference type="InterPro" id="IPR003593">
    <property type="entry name" value="AAA+_ATPase"/>
</dbReference>